<dbReference type="OrthoDB" id="9806008at2"/>
<dbReference type="AlphaFoldDB" id="A0A2K1DVU4"/>
<dbReference type="SMART" id="SM00563">
    <property type="entry name" value="PlsC"/>
    <property type="match status" value="1"/>
</dbReference>
<dbReference type="GO" id="GO:0008654">
    <property type="term" value="P:phospholipid biosynthetic process"/>
    <property type="evidence" value="ECO:0007669"/>
    <property type="project" value="TreeGrafter"/>
</dbReference>
<dbReference type="GO" id="GO:0004366">
    <property type="term" value="F:glycerol-3-phosphate O-acyltransferase activity"/>
    <property type="evidence" value="ECO:0007669"/>
    <property type="project" value="TreeGrafter"/>
</dbReference>
<name>A0A2K1DVU4_9FLAO</name>
<keyword evidence="1" id="KW-0812">Transmembrane</keyword>
<sequence>MGLFFYYRRIYVYNQFQVPKSGSLLLVSNHNNALIDALLIAINSGRFSYFLTRASVFKKPLINAFLRSLNMLPVYRIRDGWSTISNNNSIFNSCSQLLSKGQTVALFPEGNHNIKRSVRNLSKGFTRIVFETFEKYPKTSLKIVPIGLNFQQADAFADSVSIHFGEPIEKQDYYSNDTNESVVKLKNQVSQAIKQLTTHIPADNYEETLFKLNQLHADFLNPIAVNTCIQSNFQDCDVRKEETNLKVLKSIFKFLLIVMLLPVWAIWRLWIKPKIEEVEFVATFRYALVITLVPLWLLVVALTLMSTFGIGYGLAWMIATMVIALLAVKL</sequence>
<feature type="domain" description="Phospholipid/glycerol acyltransferase" evidence="2">
    <location>
        <begin position="24"/>
        <end position="151"/>
    </location>
</feature>
<dbReference type="EMBL" id="POWF01000011">
    <property type="protein sequence ID" value="PNQ72150.1"/>
    <property type="molecule type" value="Genomic_DNA"/>
</dbReference>
<feature type="transmembrane region" description="Helical" evidence="1">
    <location>
        <begin position="251"/>
        <end position="271"/>
    </location>
</feature>
<keyword evidence="3" id="KW-0808">Transferase</keyword>
<dbReference type="GO" id="GO:0016287">
    <property type="term" value="F:glycerone-phosphate O-acyltransferase activity"/>
    <property type="evidence" value="ECO:0007669"/>
    <property type="project" value="TreeGrafter"/>
</dbReference>
<accession>A0A2K1DVU4</accession>
<reference evidence="3 4" key="1">
    <citation type="submission" date="2018-01" db="EMBL/GenBank/DDBJ databases">
        <title>The draft genome of Hanstruepera neustonica JCM19743.</title>
        <authorList>
            <person name="He R.-H."/>
            <person name="Du Z.-J."/>
        </authorList>
    </citation>
    <scope>NUCLEOTIDE SEQUENCE [LARGE SCALE GENOMIC DNA]</scope>
    <source>
        <strain evidence="3 4">JCM19743</strain>
    </source>
</reference>
<feature type="transmembrane region" description="Helical" evidence="1">
    <location>
        <begin position="310"/>
        <end position="328"/>
    </location>
</feature>
<evidence type="ECO:0000259" key="2">
    <source>
        <dbReference type="SMART" id="SM00563"/>
    </source>
</evidence>
<evidence type="ECO:0000313" key="4">
    <source>
        <dbReference type="Proteomes" id="UP000236641"/>
    </source>
</evidence>
<dbReference type="PANTHER" id="PTHR31605">
    <property type="entry name" value="GLYCEROL-3-PHOSPHATE O-ACYLTRANSFERASE 1"/>
    <property type="match status" value="1"/>
</dbReference>
<keyword evidence="4" id="KW-1185">Reference proteome</keyword>
<evidence type="ECO:0000313" key="3">
    <source>
        <dbReference type="EMBL" id="PNQ72150.1"/>
    </source>
</evidence>
<gene>
    <name evidence="3" type="ORF">C1T31_13245</name>
</gene>
<keyword evidence="1" id="KW-0472">Membrane</keyword>
<dbReference type="Pfam" id="PF01553">
    <property type="entry name" value="Acyltransferase"/>
    <property type="match status" value="1"/>
</dbReference>
<evidence type="ECO:0000256" key="1">
    <source>
        <dbReference type="SAM" id="Phobius"/>
    </source>
</evidence>
<protein>
    <submittedName>
        <fullName evidence="3">Glycerol acyltransferase</fullName>
    </submittedName>
</protein>
<keyword evidence="1" id="KW-1133">Transmembrane helix</keyword>
<dbReference type="InterPro" id="IPR002123">
    <property type="entry name" value="Plipid/glycerol_acylTrfase"/>
</dbReference>
<organism evidence="3 4">
    <name type="scientific">Hanstruepera neustonica</name>
    <dbReference type="NCBI Taxonomy" id="1445657"/>
    <lineage>
        <taxon>Bacteria</taxon>
        <taxon>Pseudomonadati</taxon>
        <taxon>Bacteroidota</taxon>
        <taxon>Flavobacteriia</taxon>
        <taxon>Flavobacteriales</taxon>
        <taxon>Flavobacteriaceae</taxon>
        <taxon>Hanstruepera</taxon>
    </lineage>
</organism>
<proteinExistence type="predicted"/>
<dbReference type="CDD" id="cd07992">
    <property type="entry name" value="LPLAT_AAK14816-like"/>
    <property type="match status" value="1"/>
</dbReference>
<keyword evidence="3" id="KW-0012">Acyltransferase</keyword>
<dbReference type="InterPro" id="IPR052744">
    <property type="entry name" value="GPAT/DAPAT"/>
</dbReference>
<feature type="transmembrane region" description="Helical" evidence="1">
    <location>
        <begin position="283"/>
        <end position="304"/>
    </location>
</feature>
<dbReference type="Proteomes" id="UP000236641">
    <property type="component" value="Unassembled WGS sequence"/>
</dbReference>
<comment type="caution">
    <text evidence="3">The sequence shown here is derived from an EMBL/GenBank/DDBJ whole genome shotgun (WGS) entry which is preliminary data.</text>
</comment>
<dbReference type="SUPFAM" id="SSF69593">
    <property type="entry name" value="Glycerol-3-phosphate (1)-acyltransferase"/>
    <property type="match status" value="1"/>
</dbReference>
<dbReference type="PANTHER" id="PTHR31605:SF0">
    <property type="entry name" value="GLYCEROL-3-PHOSPHATE O-ACYLTRANSFERASE 1"/>
    <property type="match status" value="1"/>
</dbReference>